<reference evidence="2" key="1">
    <citation type="submission" date="2018-05" db="EMBL/GenBank/DDBJ databases">
        <authorList>
            <person name="Lanie J.A."/>
            <person name="Ng W.-L."/>
            <person name="Kazmierczak K.M."/>
            <person name="Andrzejewski T.M."/>
            <person name="Davidsen T.M."/>
            <person name="Wayne K.J."/>
            <person name="Tettelin H."/>
            <person name="Glass J.I."/>
            <person name="Rusch D."/>
            <person name="Podicherti R."/>
            <person name="Tsui H.-C.T."/>
            <person name="Winkler M.E."/>
        </authorList>
    </citation>
    <scope>NUCLEOTIDE SEQUENCE</scope>
</reference>
<name>A0A382QI91_9ZZZZ</name>
<dbReference type="SUPFAM" id="SSF53448">
    <property type="entry name" value="Nucleotide-diphospho-sugar transferases"/>
    <property type="match status" value="1"/>
</dbReference>
<accession>A0A382QI91</accession>
<dbReference type="AlphaFoldDB" id="A0A382QI91"/>
<dbReference type="InterPro" id="IPR001173">
    <property type="entry name" value="Glyco_trans_2-like"/>
</dbReference>
<feature type="non-terminal residue" evidence="2">
    <location>
        <position position="1"/>
    </location>
</feature>
<dbReference type="EMBL" id="UINC01114678">
    <property type="protein sequence ID" value="SVC85156.1"/>
    <property type="molecule type" value="Genomic_DNA"/>
</dbReference>
<dbReference type="InterPro" id="IPR029044">
    <property type="entry name" value="Nucleotide-diphossugar_trans"/>
</dbReference>
<protein>
    <recommendedName>
        <fullName evidence="1">Glycosyltransferase 2-like domain-containing protein</fullName>
    </recommendedName>
</protein>
<evidence type="ECO:0000313" key="2">
    <source>
        <dbReference type="EMBL" id="SVC85156.1"/>
    </source>
</evidence>
<gene>
    <name evidence="2" type="ORF">METZ01_LOCUS338010</name>
</gene>
<sequence length="254" mass="29959">VKKEPFVDVIMPNYNKGDFLNESINSVLNQEYKNWNLFIVDNSSEDDSKKVLKSFEDKFNKINIIYLSKNMGVAFSRNLGIRVSDSEYISFLDSDDYWSSNKLLDQINFMVKSDNVFTYTDYTPFFSKNHNKSFKKKVITPSTLNYEQFINNTCIATSSMIIKRSFIGRMKFPKIALEDYAFKCKVLKKRCTASKLKDNSMFYRISKNSLSSNKFRNIYWIWYINKKYNKLSLVKRLKSLLLISISSIMRYGFK</sequence>
<dbReference type="CDD" id="cd00761">
    <property type="entry name" value="Glyco_tranf_GTA_type"/>
    <property type="match status" value="1"/>
</dbReference>
<dbReference type="PANTHER" id="PTHR43685:SF2">
    <property type="entry name" value="GLYCOSYLTRANSFERASE 2-LIKE DOMAIN-CONTAINING PROTEIN"/>
    <property type="match status" value="1"/>
</dbReference>
<feature type="domain" description="Glycosyltransferase 2-like" evidence="1">
    <location>
        <begin position="9"/>
        <end position="166"/>
    </location>
</feature>
<proteinExistence type="predicted"/>
<dbReference type="Pfam" id="PF00535">
    <property type="entry name" value="Glycos_transf_2"/>
    <property type="match status" value="1"/>
</dbReference>
<dbReference type="PANTHER" id="PTHR43685">
    <property type="entry name" value="GLYCOSYLTRANSFERASE"/>
    <property type="match status" value="1"/>
</dbReference>
<dbReference type="Gene3D" id="3.90.550.10">
    <property type="entry name" value="Spore Coat Polysaccharide Biosynthesis Protein SpsA, Chain A"/>
    <property type="match status" value="1"/>
</dbReference>
<dbReference type="InterPro" id="IPR050834">
    <property type="entry name" value="Glycosyltransf_2"/>
</dbReference>
<evidence type="ECO:0000259" key="1">
    <source>
        <dbReference type="Pfam" id="PF00535"/>
    </source>
</evidence>
<organism evidence="2">
    <name type="scientific">marine metagenome</name>
    <dbReference type="NCBI Taxonomy" id="408172"/>
    <lineage>
        <taxon>unclassified sequences</taxon>
        <taxon>metagenomes</taxon>
        <taxon>ecological metagenomes</taxon>
    </lineage>
</organism>